<sequence length="466" mass="52689">MASEDLALMAHLMRRAGFGASRDELEARVTQGYEATVEELLNPSTEPVDRYDFLRYHPGFWKPITSPGMGSAAWFHTMLNTQRPLEEKMVLFWHQVFATGQSKIDHWHELIAQADMLRDKGMGNYRDLLVALAQNPAMIYWLDNCDNHAHAVNENWGRELLELFSMGVGNYTETDVREASRAFTGWTIAPVPPRGYYNRWDWSFEYLDADHDEGDKTFLGHTGNFNGEDIIDIIVQQPACHRFIARHLYNFFVADEPQVPAWQTTPPQDPEAIDILAKAFVNSNYDMRAVLRVLFLSDFFKNARFTKIKSPAEVVIGLLRLAGGDEFPSPGIGNRAKQPTYMGQELLNPPSVEGWHTGAEWINSGTLMKRVNFAAGVLGDFTRPGMQAILQRLRAQGDLEPAAFVDSCLDLLGPLHVEPEVRQNLLQHASEGGPLRWGTADEADASQARLKEMFQLIASVREFQYC</sequence>
<organism evidence="1 2">
    <name type="scientific">Tectimicrobiota bacterium</name>
    <dbReference type="NCBI Taxonomy" id="2528274"/>
    <lineage>
        <taxon>Bacteria</taxon>
        <taxon>Pseudomonadati</taxon>
        <taxon>Nitrospinota/Tectimicrobiota group</taxon>
        <taxon>Candidatus Tectimicrobiota</taxon>
    </lineage>
</organism>
<reference evidence="1" key="1">
    <citation type="submission" date="2019-03" db="EMBL/GenBank/DDBJ databases">
        <title>Lake Tanganyika Metagenome-Assembled Genomes (MAGs).</title>
        <authorList>
            <person name="Tran P."/>
        </authorList>
    </citation>
    <scope>NUCLEOTIDE SEQUENCE</scope>
    <source>
        <strain evidence="1">K_DeepCast_65m_m2_066</strain>
    </source>
</reference>
<accession>A0A937VXS6</accession>
<proteinExistence type="predicted"/>
<dbReference type="Proteomes" id="UP000712673">
    <property type="component" value="Unassembled WGS sequence"/>
</dbReference>
<evidence type="ECO:0000313" key="2">
    <source>
        <dbReference type="Proteomes" id="UP000712673"/>
    </source>
</evidence>
<name>A0A937VXS6_UNCTE</name>
<gene>
    <name evidence="1" type="ORF">FJZ47_04520</name>
</gene>
<dbReference type="InterPro" id="IPR014917">
    <property type="entry name" value="DUF1800"/>
</dbReference>
<evidence type="ECO:0000313" key="1">
    <source>
        <dbReference type="EMBL" id="MBM3223053.1"/>
    </source>
</evidence>
<dbReference type="EMBL" id="VGLS01000089">
    <property type="protein sequence ID" value="MBM3223053.1"/>
    <property type="molecule type" value="Genomic_DNA"/>
</dbReference>
<dbReference type="Pfam" id="PF08811">
    <property type="entry name" value="DUF1800"/>
    <property type="match status" value="1"/>
</dbReference>
<comment type="caution">
    <text evidence="1">The sequence shown here is derived from an EMBL/GenBank/DDBJ whole genome shotgun (WGS) entry which is preliminary data.</text>
</comment>
<protein>
    <submittedName>
        <fullName evidence="1">DUF1800 domain-containing protein</fullName>
    </submittedName>
</protein>
<dbReference type="AlphaFoldDB" id="A0A937VXS6"/>